<dbReference type="STRING" id="1965070.A0A3S3NH64"/>
<accession>A0A3S3NH64</accession>
<dbReference type="GO" id="GO:0005739">
    <property type="term" value="C:mitochondrion"/>
    <property type="evidence" value="ECO:0007669"/>
    <property type="project" value="TreeGrafter"/>
</dbReference>
<dbReference type="Gene3D" id="3.60.40.10">
    <property type="entry name" value="PPM-type phosphatase domain"/>
    <property type="match status" value="1"/>
</dbReference>
<proteinExistence type="inferred from homology"/>
<evidence type="ECO:0000313" key="8">
    <source>
        <dbReference type="Proteomes" id="UP000285301"/>
    </source>
</evidence>
<reference evidence="7 8" key="1">
    <citation type="journal article" date="2018" name="Gigascience">
        <title>Genomes of trombidid mites reveal novel predicted allergens and laterally-transferred genes associated with secondary metabolism.</title>
        <authorList>
            <person name="Dong X."/>
            <person name="Chaisiri K."/>
            <person name="Xia D."/>
            <person name="Armstrong S.D."/>
            <person name="Fang Y."/>
            <person name="Donnelly M.J."/>
            <person name="Kadowaki T."/>
            <person name="McGarry J.W."/>
            <person name="Darby A.C."/>
            <person name="Makepeace B.L."/>
        </authorList>
    </citation>
    <scope>NUCLEOTIDE SEQUENCE [LARGE SCALE GENOMIC DNA]</scope>
    <source>
        <strain evidence="7">UoL-WK</strain>
    </source>
</reference>
<dbReference type="InterPro" id="IPR036457">
    <property type="entry name" value="PPM-type-like_dom_sf"/>
</dbReference>
<name>A0A3S3NH64_9ACAR</name>
<keyword evidence="2 4" id="KW-0378">Hydrolase</keyword>
<comment type="caution">
    <text evidence="7">The sequence shown here is derived from an EMBL/GenBank/DDBJ whole genome shotgun (WGS) entry which is preliminary data.</text>
</comment>
<keyword evidence="3 4" id="KW-0904">Protein phosphatase</keyword>
<dbReference type="Proteomes" id="UP000285301">
    <property type="component" value="Unassembled WGS sequence"/>
</dbReference>
<dbReference type="PANTHER" id="PTHR13832">
    <property type="entry name" value="PROTEIN PHOSPHATASE 2C"/>
    <property type="match status" value="1"/>
</dbReference>
<keyword evidence="1" id="KW-0479">Metal-binding</keyword>
<dbReference type="GO" id="GO:0004741">
    <property type="term" value="F:[pyruvate dehydrogenase (acetyl-transferring)]-phosphatase activity"/>
    <property type="evidence" value="ECO:0007669"/>
    <property type="project" value="TreeGrafter"/>
</dbReference>
<evidence type="ECO:0000256" key="3">
    <source>
        <dbReference type="ARBA" id="ARBA00022912"/>
    </source>
</evidence>
<evidence type="ECO:0000259" key="5">
    <source>
        <dbReference type="PROSITE" id="PS51746"/>
    </source>
</evidence>
<keyword evidence="8" id="KW-1185">Reference proteome</keyword>
<comment type="similarity">
    <text evidence="4">Belongs to the PP2C family.</text>
</comment>
<evidence type="ECO:0000313" key="7">
    <source>
        <dbReference type="EMBL" id="RWS02637.1"/>
    </source>
</evidence>
<evidence type="ECO:0000256" key="4">
    <source>
        <dbReference type="RuleBase" id="RU003465"/>
    </source>
</evidence>
<dbReference type="EMBL" id="NCKU01007441">
    <property type="protein sequence ID" value="RWS02635.1"/>
    <property type="molecule type" value="Genomic_DNA"/>
</dbReference>
<organism evidence="7 8">
    <name type="scientific">Dinothrombium tinctorium</name>
    <dbReference type="NCBI Taxonomy" id="1965070"/>
    <lineage>
        <taxon>Eukaryota</taxon>
        <taxon>Metazoa</taxon>
        <taxon>Ecdysozoa</taxon>
        <taxon>Arthropoda</taxon>
        <taxon>Chelicerata</taxon>
        <taxon>Arachnida</taxon>
        <taxon>Acari</taxon>
        <taxon>Acariformes</taxon>
        <taxon>Trombidiformes</taxon>
        <taxon>Prostigmata</taxon>
        <taxon>Anystina</taxon>
        <taxon>Parasitengona</taxon>
        <taxon>Trombidioidea</taxon>
        <taxon>Trombidiidae</taxon>
        <taxon>Dinothrombium</taxon>
    </lineage>
</organism>
<dbReference type="InterPro" id="IPR001932">
    <property type="entry name" value="PPM-type_phosphatase-like_dom"/>
</dbReference>
<protein>
    <submittedName>
        <fullName evidence="7">Pyruvate dehydrogenase [acetyl-transferring]-phosphatase 1-like protein</fullName>
    </submittedName>
</protein>
<evidence type="ECO:0000256" key="1">
    <source>
        <dbReference type="ARBA" id="ARBA00022723"/>
    </source>
</evidence>
<dbReference type="SUPFAM" id="SSF81606">
    <property type="entry name" value="PP2C-like"/>
    <property type="match status" value="1"/>
</dbReference>
<dbReference type="EMBL" id="NCKU01007437">
    <property type="protein sequence ID" value="RWS02637.1"/>
    <property type="molecule type" value="Genomic_DNA"/>
</dbReference>
<dbReference type="OrthoDB" id="420076at2759"/>
<dbReference type="PROSITE" id="PS01032">
    <property type="entry name" value="PPM_1"/>
    <property type="match status" value="1"/>
</dbReference>
<dbReference type="InterPro" id="IPR015655">
    <property type="entry name" value="PP2C"/>
</dbReference>
<evidence type="ECO:0000313" key="6">
    <source>
        <dbReference type="EMBL" id="RWS02635.1"/>
    </source>
</evidence>
<evidence type="ECO:0000256" key="2">
    <source>
        <dbReference type="ARBA" id="ARBA00022801"/>
    </source>
</evidence>
<dbReference type="AlphaFoldDB" id="A0A3S3NH64"/>
<dbReference type="InterPro" id="IPR000222">
    <property type="entry name" value="PP2C_BS"/>
</dbReference>
<feature type="non-terminal residue" evidence="7">
    <location>
        <position position="1"/>
    </location>
</feature>
<dbReference type="PANTHER" id="PTHR13832:SF792">
    <property type="entry name" value="GM14286P"/>
    <property type="match status" value="1"/>
</dbReference>
<sequence length="523" mass="59851">ICKRNFGSKQESYFSAIGGESDEPPPDLKPQQVTAILRRNEKSIYKTVRGVKLIECNQLASNHPVEDRLRVSKLHLNNTNAYRSKCFKDESETLMLSVFDGHGGGAVADIICRRLFHYVALSLSSNPSAIVNKRIENTVEDLFLCPQINNDSAFVYDPRSLEKIKIVLGAAETEWLSKYAEDLHKNPVNDVQDALRRAFIRCDEDLSQEVERSLTKKITSNILLHYYLSVAVSGCCVTLMLIHKDKCYIASSGDCRAVMGYVTIDKETQKPCIKHVALSNDHNSDNLNEIKRLYASHPANEHNNIIRNNRLLGQLMPFRAFGDFCYKWSAEKMKNVGLTRAFGPHVIPPYYHTPPYLIVEPEIKELPLNDDDQNEKSDKFILLATDGLWEQFESDRSVVKSVIKHKHKFAKNQEYAENQKQYAFKEGTTMEEILDVLRVKARPQKADFNDSLNIDVEEDFDLNCCTHLIRTALSANPAPNEPHIDEQELRRQRHQRLVTFLTLPESVVRSFRDDISLILTHFN</sequence>
<dbReference type="Pfam" id="PF00481">
    <property type="entry name" value="PP2C"/>
    <property type="match status" value="1"/>
</dbReference>
<dbReference type="PROSITE" id="PS51746">
    <property type="entry name" value="PPM_2"/>
    <property type="match status" value="1"/>
</dbReference>
<gene>
    <name evidence="6" type="ORF">B4U79_05898</name>
    <name evidence="7" type="ORF">B4U79_14651</name>
</gene>
<reference evidence="7" key="2">
    <citation type="submission" date="2018-11" db="EMBL/GenBank/DDBJ databases">
        <title>Trombidioid mite genomics.</title>
        <authorList>
            <person name="Dong X."/>
        </authorList>
    </citation>
    <scope>NUCLEOTIDE SEQUENCE</scope>
    <source>
        <strain evidence="7">UoL-WK</strain>
    </source>
</reference>
<feature type="domain" description="PPM-type phosphatase" evidence="5">
    <location>
        <begin position="70"/>
        <end position="522"/>
    </location>
</feature>
<keyword evidence="7" id="KW-0670">Pyruvate</keyword>
<dbReference type="GO" id="GO:0046872">
    <property type="term" value="F:metal ion binding"/>
    <property type="evidence" value="ECO:0007669"/>
    <property type="project" value="UniProtKB-KW"/>
</dbReference>
<dbReference type="SMART" id="SM00332">
    <property type="entry name" value="PP2Cc"/>
    <property type="match status" value="1"/>
</dbReference>
<dbReference type="CDD" id="cd00143">
    <property type="entry name" value="PP2Cc"/>
    <property type="match status" value="1"/>
</dbReference>